<name>A0A2W1N030_9FLAO</name>
<reference evidence="3 4" key="1">
    <citation type="submission" date="2018-06" db="EMBL/GenBank/DDBJ databases">
        <title>The draft genome sequence of Crocinitomix sp. SM1701.</title>
        <authorList>
            <person name="Zhang X."/>
        </authorList>
    </citation>
    <scope>NUCLEOTIDE SEQUENCE [LARGE SCALE GENOMIC DNA]</scope>
    <source>
        <strain evidence="3 4">SM1701</strain>
    </source>
</reference>
<dbReference type="GO" id="GO:0006508">
    <property type="term" value="P:proteolysis"/>
    <property type="evidence" value="ECO:0007669"/>
    <property type="project" value="InterPro"/>
</dbReference>
<dbReference type="OrthoDB" id="9809780at2"/>
<dbReference type="Pfam" id="PF01364">
    <property type="entry name" value="Peptidase_C25"/>
    <property type="match status" value="1"/>
</dbReference>
<dbReference type="Gene3D" id="3.40.50.1460">
    <property type="match status" value="1"/>
</dbReference>
<organism evidence="3 4">
    <name type="scientific">Putridiphycobacter roseus</name>
    <dbReference type="NCBI Taxonomy" id="2219161"/>
    <lineage>
        <taxon>Bacteria</taxon>
        <taxon>Pseudomonadati</taxon>
        <taxon>Bacteroidota</taxon>
        <taxon>Flavobacteriia</taxon>
        <taxon>Flavobacteriales</taxon>
        <taxon>Crocinitomicaceae</taxon>
        <taxon>Putridiphycobacter</taxon>
    </lineage>
</organism>
<dbReference type="NCBIfam" id="NF033707">
    <property type="entry name" value="T9SS_sortase"/>
    <property type="match status" value="1"/>
</dbReference>
<comment type="caution">
    <text evidence="3">The sequence shown here is derived from an EMBL/GenBank/DDBJ whole genome shotgun (WGS) entry which is preliminary data.</text>
</comment>
<dbReference type="EMBL" id="QKSB01000006">
    <property type="protein sequence ID" value="PZE16900.1"/>
    <property type="molecule type" value="Genomic_DNA"/>
</dbReference>
<accession>A0A2W1N030</accession>
<evidence type="ECO:0000259" key="2">
    <source>
        <dbReference type="Pfam" id="PF01364"/>
    </source>
</evidence>
<dbReference type="Gene3D" id="2.60.40.4070">
    <property type="match status" value="1"/>
</dbReference>
<dbReference type="RefSeq" id="WP_111063509.1">
    <property type="nucleotide sequence ID" value="NZ_JBHUCU010000007.1"/>
</dbReference>
<dbReference type="Gene3D" id="3.40.50.10390">
    <property type="entry name" value="Gingipain r, domain 1"/>
    <property type="match status" value="1"/>
</dbReference>
<dbReference type="GO" id="GO:0008234">
    <property type="term" value="F:cysteine-type peptidase activity"/>
    <property type="evidence" value="ECO:0007669"/>
    <property type="project" value="InterPro"/>
</dbReference>
<dbReference type="InterPro" id="IPR026444">
    <property type="entry name" value="Secre_tail"/>
</dbReference>
<proteinExistence type="predicted"/>
<gene>
    <name evidence="3" type="ORF">DNU06_11645</name>
</gene>
<dbReference type="SUPFAM" id="SSF52129">
    <property type="entry name" value="Caspase-like"/>
    <property type="match status" value="1"/>
</dbReference>
<dbReference type="CDD" id="cd02258">
    <property type="entry name" value="Peptidase_C25_N"/>
    <property type="match status" value="1"/>
</dbReference>
<protein>
    <recommendedName>
        <fullName evidence="2">Gingipain domain-containing protein</fullName>
    </recommendedName>
</protein>
<dbReference type="InterPro" id="IPR029031">
    <property type="entry name" value="Gingipain_N_sf"/>
</dbReference>
<evidence type="ECO:0000313" key="4">
    <source>
        <dbReference type="Proteomes" id="UP000249248"/>
    </source>
</evidence>
<sequence length="1281" mass="141498">MLIRFSLLFLFTWLINCFSVGLSQGSDLELMVDWDARTGACASCDFNKETHQMQAYQTVPLNYRGNQSFTYELVGITYESTIYNTIFTGLVLSDSPALDIQFSKSRGQYFLASNFTPLVNLNGVVKRVKTIKIKVINTDLPTNMDRAHVYAANSVLKNGSWYKMGVNKSGVFKITKSFLESLGINTASLNPNHINIYGNHQSELPLNNDLYHPDDLVKNAIYIEGEGDNVFNENDYILFYATGPMKETDINGVGFNYTLNDYDSLSYYYIGIDGSVPSKRVQNLNTASGVANKTSTSFNEVAFYESDAINLLQSSRLWLGESFEIYQSQDFTLPTPGYIASSPALLKCKAAIYSPTGASNISVLLNGQTIGLVDGLQTSGAYTKAILNILDASISLSSSTTVFNLNFNQNGDPSANAWLDAIQLNYRRSLSNAAGQIRVRDWASVGTGDITTFNISSPASGTWVWEVTDPFNIKKATTTTVGSQLQYKVNTDSLRTFAVFSAAQAYLPIGIGAIENQNLHASEQVDYLIVSHASLLSEANRLADLHRANGLKVQVVDVQKVYNEFSSGIADPVAIRWMAKMFYDRANGNPNEMISSLLLFGDGSYDPLRRMKDNDAANLLPTYQDPGATTNDAYITLTSSYTSDDFFGILDDLESMSKYDLMDVGVGRFPVSTLAEATDVVNKIQHYMQYGSSLYSNTAGVSCDENGYASSLGDWRTRSVLISDDEDKGKFVYDCESLADTMANIYPEMNVVKIYLDAFQQESTSSGQRYPEAENAINQIINTGALVANYVGHGGESGLTAERVLSIPTIQEWTNINKLTLFVSATCEFSRFDDPEFVSAGEIMLIQPYGGAIALLTTTRLVYVTTNSNLVRNLYSNLFKLENNKPLTLGEIIRRSKNLTAGDENIRNFTLLGDPALELGRALPNIRTTKINGVSAGSFTDTLKALSRIEIEGEVTDDAGNLVSNFNGIAYPTVYDKAIVRKTLSQDTESPEIEFEDRVSQLYKGKSTVVNGKFKYSFIVPKDINYAYGKGKLSYYAEADKVQKIGFDSSVVIGGVDPNGIVDNLGPEVGLFMNDENFVNMGITDESPVFIAKVSDENGINTTGNGIGHDISIVIDEETASPIILNNYYEADLDTYQSGEVRYQFLNLEPGEHSAKFTVWDVNNNSSVETIRFEVKLKEEVAISHLLNYPNPFVNRTEFYFEHNQVCNQLDAKIEIFTVSGKLVKSIIQTVNTNAFRSDGIVWDGTDDFGDRIGRGVYIYRLSIETDTGEKADKLEKLVIL</sequence>
<dbReference type="Proteomes" id="UP000249248">
    <property type="component" value="Unassembled WGS sequence"/>
</dbReference>
<keyword evidence="4" id="KW-1185">Reference proteome</keyword>
<dbReference type="NCBIfam" id="TIGR04183">
    <property type="entry name" value="Por_Secre_tail"/>
    <property type="match status" value="1"/>
</dbReference>
<evidence type="ECO:0000256" key="1">
    <source>
        <dbReference type="ARBA" id="ARBA00022729"/>
    </source>
</evidence>
<evidence type="ECO:0000313" key="3">
    <source>
        <dbReference type="EMBL" id="PZE16900.1"/>
    </source>
</evidence>
<dbReference type="InterPro" id="IPR001769">
    <property type="entry name" value="Gingipain"/>
</dbReference>
<feature type="domain" description="Gingipain" evidence="2">
    <location>
        <begin position="527"/>
        <end position="919"/>
    </location>
</feature>
<dbReference type="InterPro" id="IPR029030">
    <property type="entry name" value="Caspase-like_dom_sf"/>
</dbReference>
<keyword evidence="1" id="KW-0732">Signal</keyword>